<organism evidence="1 2">
    <name type="scientific">Panagrolaimus sp. ES5</name>
    <dbReference type="NCBI Taxonomy" id="591445"/>
    <lineage>
        <taxon>Eukaryota</taxon>
        <taxon>Metazoa</taxon>
        <taxon>Ecdysozoa</taxon>
        <taxon>Nematoda</taxon>
        <taxon>Chromadorea</taxon>
        <taxon>Rhabditida</taxon>
        <taxon>Tylenchina</taxon>
        <taxon>Panagrolaimomorpha</taxon>
        <taxon>Panagrolaimoidea</taxon>
        <taxon>Panagrolaimidae</taxon>
        <taxon>Panagrolaimus</taxon>
    </lineage>
</organism>
<reference evidence="2" key="1">
    <citation type="submission" date="2022-11" db="UniProtKB">
        <authorList>
            <consortium name="WormBaseParasite"/>
        </authorList>
    </citation>
    <scope>IDENTIFICATION</scope>
</reference>
<sequence length="110" mass="12131">MLPSVPGNDAFKSCNSSENLGKQVACNGPCLTYIIEDPDELGKNPDELGKKLYVRGCQSELSQVQASPNYNNGNGGQHYCEYDENFRRPTSLGTSVQTKILVERCVYVTH</sequence>
<accession>A0AC34FUC7</accession>
<proteinExistence type="predicted"/>
<evidence type="ECO:0000313" key="1">
    <source>
        <dbReference type="Proteomes" id="UP000887579"/>
    </source>
</evidence>
<protein>
    <submittedName>
        <fullName evidence="2">Uncharacterized protein</fullName>
    </submittedName>
</protein>
<evidence type="ECO:0000313" key="2">
    <source>
        <dbReference type="WBParaSite" id="ES5_v2.g20843.t1"/>
    </source>
</evidence>
<dbReference type="WBParaSite" id="ES5_v2.g20843.t1">
    <property type="protein sequence ID" value="ES5_v2.g20843.t1"/>
    <property type="gene ID" value="ES5_v2.g20843"/>
</dbReference>
<dbReference type="Proteomes" id="UP000887579">
    <property type="component" value="Unplaced"/>
</dbReference>
<name>A0AC34FUC7_9BILA</name>